<evidence type="ECO:0000313" key="2">
    <source>
        <dbReference type="Proteomes" id="UP000663124"/>
    </source>
</evidence>
<proteinExistence type="predicted"/>
<gene>
    <name evidence="1" type="ORF">Lepto782_16205</name>
</gene>
<dbReference type="AlphaFoldDB" id="A0AAP9WDS4"/>
<name>A0AAP9WDS4_LEPIR</name>
<reference evidence="1" key="1">
    <citation type="submission" date="2019-09" db="EMBL/GenBank/DDBJ databases">
        <title>Comparative Genomics of Leptospira interrogans Reveals Genome Plasticity - A Common Adaptive Strategy for Survival in Various Hosts.</title>
        <authorList>
            <person name="Ramli S.R."/>
            <person name="Bunk B."/>
            <person name="Goris M."/>
            <person name="Bhuju S."/>
            <person name="Jarek M."/>
            <person name="Sproer C."/>
            <person name="Mustakim S."/>
            <person name="Strommenger B."/>
            <person name="Pessler F."/>
        </authorList>
    </citation>
    <scope>NUCLEOTIDE SEQUENCE</scope>
    <source>
        <strain evidence="1">782</strain>
    </source>
</reference>
<dbReference type="EMBL" id="CP043884">
    <property type="protein sequence ID" value="QOI43638.1"/>
    <property type="molecule type" value="Genomic_DNA"/>
</dbReference>
<evidence type="ECO:0000313" key="1">
    <source>
        <dbReference type="EMBL" id="QOI43638.1"/>
    </source>
</evidence>
<protein>
    <submittedName>
        <fullName evidence="1">RNA-binding protein</fullName>
    </submittedName>
</protein>
<dbReference type="Proteomes" id="UP000663124">
    <property type="component" value="Chromosome 1"/>
</dbReference>
<organism evidence="1 2">
    <name type="scientific">Leptospira interrogans serovar Canicola</name>
    <dbReference type="NCBI Taxonomy" id="211880"/>
    <lineage>
        <taxon>Bacteria</taxon>
        <taxon>Pseudomonadati</taxon>
        <taxon>Spirochaetota</taxon>
        <taxon>Spirochaetia</taxon>
        <taxon>Leptospirales</taxon>
        <taxon>Leptospiraceae</taxon>
        <taxon>Leptospira</taxon>
    </lineage>
</organism>
<sequence>MPNQKKAIKDLDGKNVLTRNLKVNVTKPKNDRF</sequence>
<accession>A0AAP9WDS4</accession>